<gene>
    <name evidence="2" type="ORF">RFI_11187</name>
</gene>
<accession>X6NKR4</accession>
<feature type="compositionally biased region" description="Acidic residues" evidence="1">
    <location>
        <begin position="160"/>
        <end position="170"/>
    </location>
</feature>
<comment type="caution">
    <text evidence="2">The sequence shown here is derived from an EMBL/GenBank/DDBJ whole genome shotgun (WGS) entry which is preliminary data.</text>
</comment>
<protein>
    <submittedName>
        <fullName evidence="2">Uncharacterized protein</fullName>
    </submittedName>
</protein>
<evidence type="ECO:0000313" key="2">
    <source>
        <dbReference type="EMBL" id="ETO25952.1"/>
    </source>
</evidence>
<evidence type="ECO:0000313" key="3">
    <source>
        <dbReference type="Proteomes" id="UP000023152"/>
    </source>
</evidence>
<feature type="region of interest" description="Disordered" evidence="1">
    <location>
        <begin position="119"/>
        <end position="224"/>
    </location>
</feature>
<organism evidence="2 3">
    <name type="scientific">Reticulomyxa filosa</name>
    <dbReference type="NCBI Taxonomy" id="46433"/>
    <lineage>
        <taxon>Eukaryota</taxon>
        <taxon>Sar</taxon>
        <taxon>Rhizaria</taxon>
        <taxon>Retaria</taxon>
        <taxon>Foraminifera</taxon>
        <taxon>Monothalamids</taxon>
        <taxon>Reticulomyxidae</taxon>
        <taxon>Reticulomyxa</taxon>
    </lineage>
</organism>
<dbReference type="Proteomes" id="UP000023152">
    <property type="component" value="Unassembled WGS sequence"/>
</dbReference>
<proteinExistence type="predicted"/>
<reference evidence="2 3" key="1">
    <citation type="journal article" date="2013" name="Curr. Biol.">
        <title>The Genome of the Foraminiferan Reticulomyxa filosa.</title>
        <authorList>
            <person name="Glockner G."/>
            <person name="Hulsmann N."/>
            <person name="Schleicher M."/>
            <person name="Noegel A.A."/>
            <person name="Eichinger L."/>
            <person name="Gallinger C."/>
            <person name="Pawlowski J."/>
            <person name="Sierra R."/>
            <person name="Euteneuer U."/>
            <person name="Pillet L."/>
            <person name="Moustafa A."/>
            <person name="Platzer M."/>
            <person name="Groth M."/>
            <person name="Szafranski K."/>
            <person name="Schliwa M."/>
        </authorList>
    </citation>
    <scope>NUCLEOTIDE SEQUENCE [LARGE SCALE GENOMIC DNA]</scope>
</reference>
<dbReference type="AlphaFoldDB" id="X6NKR4"/>
<sequence length="461" mass="53507">MLSVPLPTPLLVACSSFFSFVLSIGCYNLSFAKYLAHKSICKCPSIINLTKNLGVHFFLKKTLTGWKFFLTKKKKREAEEVKYVQEKLETKFFLLENAGEELASIQFQIFHTARNSLKQKMSQTKSKDTDSEVESENESESEKSDTSNQNNDANDKEDGSQNEENDESQDEKERNSDSESSVESSSDSEQDESGSHSTDGQHDKKSDENEKEKSNENLKNGEELSDKEFRYKQLWDIRSVSQSMTLLMDNLQTQFASAKVSGFHSTKSDDDMSTEQMNRHDNYFDRAAGGKFVFPPYARPPSVHGVQFFFTRVYQIKKFFPTIVELRRARCHGYHEQKNESKIQKDEQLRHNEPSMPLRDRQISHLETQKNAKLGRKDEFDIQQQPSFAELYKDFAHENKSFVTHKKPTQHENRDYANYQHFRQFTIESRKSDRSISTCTNKTKNHVLMFVNLQSQLSKEK</sequence>
<name>X6NKR4_RETFI</name>
<keyword evidence="3" id="KW-1185">Reference proteome</keyword>
<dbReference type="EMBL" id="ASPP01008182">
    <property type="protein sequence ID" value="ETO25952.1"/>
    <property type="molecule type" value="Genomic_DNA"/>
</dbReference>
<feature type="compositionally biased region" description="Basic and acidic residues" evidence="1">
    <location>
        <begin position="199"/>
        <end position="224"/>
    </location>
</feature>
<evidence type="ECO:0000256" key="1">
    <source>
        <dbReference type="SAM" id="MobiDB-lite"/>
    </source>
</evidence>